<comment type="caution">
    <text evidence="6">The sequence shown here is derived from an EMBL/GenBank/DDBJ whole genome shotgun (WGS) entry which is preliminary data.</text>
</comment>
<reference evidence="6 7" key="1">
    <citation type="submission" date="2020-02" db="EMBL/GenBank/DDBJ databases">
        <title>A chromosome-scale genome assembly of the black bullhead catfish (Ameiurus melas).</title>
        <authorList>
            <person name="Wen M."/>
            <person name="Zham M."/>
            <person name="Cabau C."/>
            <person name="Klopp C."/>
            <person name="Donnadieu C."/>
            <person name="Roques C."/>
            <person name="Bouchez O."/>
            <person name="Lampietro C."/>
            <person name="Jouanno E."/>
            <person name="Herpin A."/>
            <person name="Louis A."/>
            <person name="Berthelot C."/>
            <person name="Parey E."/>
            <person name="Roest-Crollius H."/>
            <person name="Braasch I."/>
            <person name="Postlethwait J."/>
            <person name="Robinson-Rechavi M."/>
            <person name="Echchiki A."/>
            <person name="Begum T."/>
            <person name="Montfort J."/>
            <person name="Schartl M."/>
            <person name="Bobe J."/>
            <person name="Guiguen Y."/>
        </authorList>
    </citation>
    <scope>NUCLEOTIDE SEQUENCE [LARGE SCALE GENOMIC DNA]</scope>
    <source>
        <strain evidence="6">M_S1</strain>
        <tissue evidence="6">Blood</tissue>
    </source>
</reference>
<organism evidence="6 7">
    <name type="scientific">Ameiurus melas</name>
    <name type="common">Black bullhead</name>
    <name type="synonym">Silurus melas</name>
    <dbReference type="NCBI Taxonomy" id="219545"/>
    <lineage>
        <taxon>Eukaryota</taxon>
        <taxon>Metazoa</taxon>
        <taxon>Chordata</taxon>
        <taxon>Craniata</taxon>
        <taxon>Vertebrata</taxon>
        <taxon>Euteleostomi</taxon>
        <taxon>Actinopterygii</taxon>
        <taxon>Neopterygii</taxon>
        <taxon>Teleostei</taxon>
        <taxon>Ostariophysi</taxon>
        <taxon>Siluriformes</taxon>
        <taxon>Ictaluridae</taxon>
        <taxon>Ameiurus</taxon>
    </lineage>
</organism>
<accession>A0A7J6ANC6</accession>
<evidence type="ECO:0000313" key="7">
    <source>
        <dbReference type="Proteomes" id="UP000593565"/>
    </source>
</evidence>
<dbReference type="InterPro" id="IPR000315">
    <property type="entry name" value="Znf_B-box"/>
</dbReference>
<feature type="coiled-coil region" evidence="4">
    <location>
        <begin position="426"/>
        <end position="464"/>
    </location>
</feature>
<dbReference type="PANTHER" id="PTHR24103">
    <property type="entry name" value="E3 UBIQUITIN-PROTEIN LIGASE TRIM"/>
    <property type="match status" value="1"/>
</dbReference>
<evidence type="ECO:0000256" key="1">
    <source>
        <dbReference type="ARBA" id="ARBA00022771"/>
    </source>
</evidence>
<feature type="coiled-coil region" evidence="4">
    <location>
        <begin position="144"/>
        <end position="219"/>
    </location>
</feature>
<dbReference type="EMBL" id="JAAGNN010000011">
    <property type="protein sequence ID" value="KAF4083627.1"/>
    <property type="molecule type" value="Genomic_DNA"/>
</dbReference>
<dbReference type="Proteomes" id="UP000593565">
    <property type="component" value="Unassembled WGS sequence"/>
</dbReference>
<gene>
    <name evidence="6" type="ORF">AMELA_G00144050</name>
</gene>
<evidence type="ECO:0000256" key="4">
    <source>
        <dbReference type="SAM" id="Coils"/>
    </source>
</evidence>
<dbReference type="InterPro" id="IPR050143">
    <property type="entry name" value="TRIM/RBCC"/>
</dbReference>
<name>A0A7J6ANC6_AMEME</name>
<keyword evidence="2" id="KW-0862">Zinc</keyword>
<keyword evidence="1 3" id="KW-0863">Zinc-finger</keyword>
<evidence type="ECO:0000313" key="6">
    <source>
        <dbReference type="EMBL" id="KAF4083627.1"/>
    </source>
</evidence>
<keyword evidence="7" id="KW-1185">Reference proteome</keyword>
<protein>
    <recommendedName>
        <fullName evidence="5">B box-type domain-containing protein</fullName>
    </recommendedName>
</protein>
<feature type="coiled-coil region" evidence="4">
    <location>
        <begin position="61"/>
        <end position="88"/>
    </location>
</feature>
<evidence type="ECO:0000259" key="5">
    <source>
        <dbReference type="PROSITE" id="PS50119"/>
    </source>
</evidence>
<dbReference type="GO" id="GO:0008270">
    <property type="term" value="F:zinc ion binding"/>
    <property type="evidence" value="ECO:0007669"/>
    <property type="project" value="UniProtKB-KW"/>
</dbReference>
<dbReference type="Pfam" id="PF00643">
    <property type="entry name" value="zf-B_box"/>
    <property type="match status" value="1"/>
</dbReference>
<dbReference type="SMART" id="SM00336">
    <property type="entry name" value="BBOX"/>
    <property type="match status" value="1"/>
</dbReference>
<feature type="domain" description="B box-type" evidence="5">
    <location>
        <begin position="316"/>
        <end position="357"/>
    </location>
</feature>
<evidence type="ECO:0000256" key="3">
    <source>
        <dbReference type="PROSITE-ProRule" id="PRU00024"/>
    </source>
</evidence>
<dbReference type="Gene3D" id="3.30.160.60">
    <property type="entry name" value="Classic Zinc Finger"/>
    <property type="match status" value="1"/>
</dbReference>
<dbReference type="PROSITE" id="PS50119">
    <property type="entry name" value="ZF_BBOX"/>
    <property type="match status" value="1"/>
</dbReference>
<sequence>MSGKNRSSSEREFTLCSALLEATQQVESQAAELKEKQHILNSVQDTLSKMVKSYDTVSNNIKLKEQQISGINNETEQVQRQHERQQTEIQVIQMENMKLSYIIEEQLESSHFLLAWYNTYHNKMESYKMSISAMESQAAIHKELMEKREEVKRLKVHRKELKMDFQNPDAIRQVQKEIDNFKAQIHNTKELVRRKGILLEKEKKNQSQLRKDIAIHNRRCEAIVKRLCCQLNKAQYSHGELRSDIFHMEKEVEHLKKQLVTVCVKCVCRSSGRPKDPENVLFVGGSRLWTEPPINLALKNLCETFLQERSQRSSSASETVCSLHSEKLKLFCLDDQQPVCVVCQTSKIHTNHKFCPIDEALTDCKEELKTALKPLQEKLKIFKDCKLNWSQTAEHIKIQARHTERQIKEEFEKLHQVLRDEEAARIAALREEEEQKSQMMKEKIEKLSRDISSLSDTIRGVEEEMRAEDVSFLQNYKATVKR</sequence>
<proteinExistence type="predicted"/>
<dbReference type="SUPFAM" id="SSF57845">
    <property type="entry name" value="B-box zinc-binding domain"/>
    <property type="match status" value="1"/>
</dbReference>
<keyword evidence="4" id="KW-0175">Coiled coil</keyword>
<evidence type="ECO:0000256" key="2">
    <source>
        <dbReference type="ARBA" id="ARBA00022833"/>
    </source>
</evidence>
<keyword evidence="1 3" id="KW-0479">Metal-binding</keyword>
<dbReference type="AlphaFoldDB" id="A0A7J6ANC6"/>